<proteinExistence type="predicted"/>
<dbReference type="OrthoDB" id="8250900at2759"/>
<sequence length="110" mass="11112">MQVVAIILAFAAVASAGLVSTPIAYSAPTVISRAPAFDSAVIKSDRLGGNFAYSVAENHAYAAHTPIVQHVTSPVGVTYAAGAPVVTGYSAPAIHAYAAPLAFGGVVRSW</sequence>
<dbReference type="EMBL" id="LNIX01000001">
    <property type="protein sequence ID" value="OXA64854.1"/>
    <property type="molecule type" value="Genomic_DNA"/>
</dbReference>
<comment type="caution">
    <text evidence="2">The sequence shown here is derived from an EMBL/GenBank/DDBJ whole genome shotgun (WGS) entry which is preliminary data.</text>
</comment>
<organism evidence="2 3">
    <name type="scientific">Folsomia candida</name>
    <name type="common">Springtail</name>
    <dbReference type="NCBI Taxonomy" id="158441"/>
    <lineage>
        <taxon>Eukaryota</taxon>
        <taxon>Metazoa</taxon>
        <taxon>Ecdysozoa</taxon>
        <taxon>Arthropoda</taxon>
        <taxon>Hexapoda</taxon>
        <taxon>Collembola</taxon>
        <taxon>Entomobryomorpha</taxon>
        <taxon>Isotomoidea</taxon>
        <taxon>Isotomidae</taxon>
        <taxon>Proisotominae</taxon>
        <taxon>Folsomia</taxon>
    </lineage>
</organism>
<keyword evidence="3" id="KW-1185">Reference proteome</keyword>
<reference evidence="2 3" key="1">
    <citation type="submission" date="2015-12" db="EMBL/GenBank/DDBJ databases">
        <title>The genome of Folsomia candida.</title>
        <authorList>
            <person name="Faddeeva A."/>
            <person name="Derks M.F."/>
            <person name="Anvar Y."/>
            <person name="Smit S."/>
            <person name="Van Straalen N."/>
            <person name="Roelofs D."/>
        </authorList>
    </citation>
    <scope>NUCLEOTIDE SEQUENCE [LARGE SCALE GENOMIC DNA]</scope>
    <source>
        <strain evidence="2 3">VU population</strain>
        <tissue evidence="2">Whole body</tissue>
    </source>
</reference>
<name>A0A226F5Y9_FOLCA</name>
<protein>
    <submittedName>
        <fullName evidence="2">Vacuolar protein-sorting protein bro1</fullName>
    </submittedName>
</protein>
<feature type="signal peptide" evidence="1">
    <location>
        <begin position="1"/>
        <end position="16"/>
    </location>
</feature>
<dbReference type="AlphaFoldDB" id="A0A226F5Y9"/>
<evidence type="ECO:0000313" key="3">
    <source>
        <dbReference type="Proteomes" id="UP000198287"/>
    </source>
</evidence>
<accession>A0A226F5Y9</accession>
<feature type="chain" id="PRO_5012352900" evidence="1">
    <location>
        <begin position="17"/>
        <end position="110"/>
    </location>
</feature>
<evidence type="ECO:0000256" key="1">
    <source>
        <dbReference type="SAM" id="SignalP"/>
    </source>
</evidence>
<gene>
    <name evidence="2" type="ORF">Fcan01_02894</name>
</gene>
<dbReference type="OMA" id="NHAYAAH"/>
<keyword evidence="1" id="KW-0732">Signal</keyword>
<dbReference type="Proteomes" id="UP000198287">
    <property type="component" value="Unassembled WGS sequence"/>
</dbReference>
<evidence type="ECO:0000313" key="2">
    <source>
        <dbReference type="EMBL" id="OXA64854.1"/>
    </source>
</evidence>